<name>A0A8T5UND0_9EURY</name>
<sequence>MRVSEGIPNGQIAELSHPEMFQEHEEVILFTRNEFNRFYTSMMEQIKYINKIDLYLDRSEDWKLIGYWPKILQRVHLLDRNIDSILTKEESLQCYLDASLHNAVRSIQKNVEVTKRKVEIQQTLQI</sequence>
<dbReference type="AlphaFoldDB" id="A0A8T5UND0"/>
<gene>
    <name evidence="1" type="ORF">K8N75_05390</name>
</gene>
<accession>A0A8T5UND0</accession>
<keyword evidence="2" id="KW-1185">Reference proteome</keyword>
<evidence type="ECO:0000313" key="1">
    <source>
        <dbReference type="EMBL" id="MBZ2165472.1"/>
    </source>
</evidence>
<evidence type="ECO:0000313" key="2">
    <source>
        <dbReference type="Proteomes" id="UP000825933"/>
    </source>
</evidence>
<dbReference type="Proteomes" id="UP000825933">
    <property type="component" value="Unassembled WGS sequence"/>
</dbReference>
<proteinExistence type="predicted"/>
<dbReference type="EMBL" id="JAIOUQ010000005">
    <property type="protein sequence ID" value="MBZ2165472.1"/>
    <property type="molecule type" value="Genomic_DNA"/>
</dbReference>
<reference evidence="2" key="1">
    <citation type="journal article" date="2022" name="Microbiol. Resour. Announc.">
        <title>Draft Genome Sequence of a Methanogenic Archaeon from West Spitsbergen Permafrost.</title>
        <authorList>
            <person name="Trubitsyn V."/>
            <person name="Rivkina E."/>
            <person name="Shcherbakova V."/>
        </authorList>
    </citation>
    <scope>NUCLEOTIDE SEQUENCE [LARGE SCALE GENOMIC DNA]</scope>
    <source>
        <strain evidence="2">VT</strain>
    </source>
</reference>
<dbReference type="RefSeq" id="WP_223791099.1">
    <property type="nucleotide sequence ID" value="NZ_JAIOUQ010000005.1"/>
</dbReference>
<protein>
    <submittedName>
        <fullName evidence="1">Uncharacterized protein</fullName>
    </submittedName>
</protein>
<comment type="caution">
    <text evidence="1">The sequence shown here is derived from an EMBL/GenBank/DDBJ whole genome shotgun (WGS) entry which is preliminary data.</text>
</comment>
<organism evidence="1 2">
    <name type="scientific">Methanobacterium spitsbergense</name>
    <dbReference type="NCBI Taxonomy" id="2874285"/>
    <lineage>
        <taxon>Archaea</taxon>
        <taxon>Methanobacteriati</taxon>
        <taxon>Methanobacteriota</taxon>
        <taxon>Methanomada group</taxon>
        <taxon>Methanobacteria</taxon>
        <taxon>Methanobacteriales</taxon>
        <taxon>Methanobacteriaceae</taxon>
        <taxon>Methanobacterium</taxon>
    </lineage>
</organism>